<evidence type="ECO:0000313" key="2">
    <source>
        <dbReference type="Proteomes" id="UP000324222"/>
    </source>
</evidence>
<dbReference type="Proteomes" id="UP000324222">
    <property type="component" value="Unassembled WGS sequence"/>
</dbReference>
<keyword evidence="2" id="KW-1185">Reference proteome</keyword>
<accession>A0A5B7EK06</accession>
<proteinExistence type="predicted"/>
<name>A0A5B7EK06_PORTR</name>
<comment type="caution">
    <text evidence="1">The sequence shown here is derived from an EMBL/GenBank/DDBJ whole genome shotgun (WGS) entry which is preliminary data.</text>
</comment>
<sequence length="67" mass="7575">MVKPQGHCVLLPSEIPQGTLFIQSHQRHSLRNTQSLPRVPCQCNVCNCLTDTWRGTHCTMLTEFLPA</sequence>
<dbReference type="AlphaFoldDB" id="A0A5B7EK06"/>
<dbReference type="EMBL" id="VSRR010002875">
    <property type="protein sequence ID" value="MPC33648.1"/>
    <property type="molecule type" value="Genomic_DNA"/>
</dbReference>
<gene>
    <name evidence="1" type="ORF">E2C01_027005</name>
</gene>
<reference evidence="1 2" key="1">
    <citation type="submission" date="2019-05" db="EMBL/GenBank/DDBJ databases">
        <title>Another draft genome of Portunus trituberculatus and its Hox gene families provides insights of decapod evolution.</title>
        <authorList>
            <person name="Jeong J.-H."/>
            <person name="Song I."/>
            <person name="Kim S."/>
            <person name="Choi T."/>
            <person name="Kim D."/>
            <person name="Ryu S."/>
            <person name="Kim W."/>
        </authorList>
    </citation>
    <scope>NUCLEOTIDE SEQUENCE [LARGE SCALE GENOMIC DNA]</scope>
    <source>
        <tissue evidence="1">Muscle</tissue>
    </source>
</reference>
<organism evidence="1 2">
    <name type="scientific">Portunus trituberculatus</name>
    <name type="common">Swimming crab</name>
    <name type="synonym">Neptunus trituberculatus</name>
    <dbReference type="NCBI Taxonomy" id="210409"/>
    <lineage>
        <taxon>Eukaryota</taxon>
        <taxon>Metazoa</taxon>
        <taxon>Ecdysozoa</taxon>
        <taxon>Arthropoda</taxon>
        <taxon>Crustacea</taxon>
        <taxon>Multicrustacea</taxon>
        <taxon>Malacostraca</taxon>
        <taxon>Eumalacostraca</taxon>
        <taxon>Eucarida</taxon>
        <taxon>Decapoda</taxon>
        <taxon>Pleocyemata</taxon>
        <taxon>Brachyura</taxon>
        <taxon>Eubrachyura</taxon>
        <taxon>Portunoidea</taxon>
        <taxon>Portunidae</taxon>
        <taxon>Portuninae</taxon>
        <taxon>Portunus</taxon>
    </lineage>
</organism>
<evidence type="ECO:0000313" key="1">
    <source>
        <dbReference type="EMBL" id="MPC33648.1"/>
    </source>
</evidence>
<protein>
    <submittedName>
        <fullName evidence="1">Uncharacterized protein</fullName>
    </submittedName>
</protein>